<sequence>MEVFSLLKYWRTSGGATTTTDATNLRTTTTTTTTTNNNTTTSTTTTIRHVAEETDNGADDDGPFFDLEFAVPDDDVGENECDVSDDGEEDEDDDGEEEENESNEFDFTVDSSCSTGNRTDPNLSLSPSDDLFFNGRFVPLEPSELGFNSTESSSKVQFPGSLLKPATKLRVLMLGFKKPKSTSVTEKIVGGSKQQSKSSFTVKFKVEEVPIVSLFTRDNSSRNSGNKVKQVQSPQNSTEEVASEEKKFNKDVLQKYLKMVKPLYFKVSKRYGEKLGFSGQLNLSSTSPISSPIKKTEAEIKETEVNVKSSKEGNLTAGLRNVRKHLGKSRSASSAVAAVPSSSMATQSRRHDDSLLQQQDGIQSAILHCKKSFTASRDSDSSALSRSSSDPSHEKSKSANTSRTSLDEARVRV</sequence>
<evidence type="ECO:0008006" key="4">
    <source>
        <dbReference type="Google" id="ProtNLM"/>
    </source>
</evidence>
<feature type="region of interest" description="Disordered" evidence="1">
    <location>
        <begin position="220"/>
        <end position="244"/>
    </location>
</feature>
<feature type="compositionally biased region" description="Polar residues" evidence="1">
    <location>
        <begin position="109"/>
        <end position="125"/>
    </location>
</feature>
<feature type="region of interest" description="Disordered" evidence="1">
    <location>
        <begin position="373"/>
        <end position="413"/>
    </location>
</feature>
<evidence type="ECO:0000256" key="1">
    <source>
        <dbReference type="SAM" id="MobiDB-lite"/>
    </source>
</evidence>
<proteinExistence type="predicted"/>
<feature type="region of interest" description="Disordered" evidence="1">
    <location>
        <begin position="71"/>
        <end position="125"/>
    </location>
</feature>
<feature type="compositionally biased region" description="Low complexity" evidence="1">
    <location>
        <begin position="381"/>
        <end position="390"/>
    </location>
</feature>
<accession>A0A2G5E028</accession>
<dbReference type="FunCoup" id="A0A2G5E028">
    <property type="interactions" value="1100"/>
</dbReference>
<protein>
    <recommendedName>
        <fullName evidence="4">Membrane-associated kinase regulator 2</fullName>
    </recommendedName>
</protein>
<dbReference type="InParanoid" id="A0A2G5E028"/>
<name>A0A2G5E028_AQUCA</name>
<dbReference type="OrthoDB" id="689803at2759"/>
<feature type="region of interest" description="Disordered" evidence="1">
    <location>
        <begin position="325"/>
        <end position="355"/>
    </location>
</feature>
<dbReference type="PANTHER" id="PTHR33929:SF1">
    <property type="entry name" value="MEMBRANE-ASSOCIATED KINASE REGULATOR 2-RELATED"/>
    <property type="match status" value="1"/>
</dbReference>
<dbReference type="STRING" id="218851.A0A2G5E028"/>
<dbReference type="GO" id="GO:0005886">
    <property type="term" value="C:plasma membrane"/>
    <property type="evidence" value="ECO:0007669"/>
    <property type="project" value="InterPro"/>
</dbReference>
<feature type="compositionally biased region" description="Polar residues" evidence="1">
    <location>
        <begin position="220"/>
        <end position="240"/>
    </location>
</feature>
<dbReference type="EMBL" id="KZ305030">
    <property type="protein sequence ID" value="PIA49122.1"/>
    <property type="molecule type" value="Genomic_DNA"/>
</dbReference>
<dbReference type="PANTHER" id="PTHR33929">
    <property type="entry name" value="MEMBRANE-ASSOCIATED KINASE REGULATOR 2-RELATED"/>
    <property type="match status" value="1"/>
</dbReference>
<feature type="compositionally biased region" description="Acidic residues" evidence="1">
    <location>
        <begin position="71"/>
        <end position="104"/>
    </location>
</feature>
<keyword evidence="3" id="KW-1185">Reference proteome</keyword>
<organism evidence="2 3">
    <name type="scientific">Aquilegia coerulea</name>
    <name type="common">Rocky mountain columbine</name>
    <dbReference type="NCBI Taxonomy" id="218851"/>
    <lineage>
        <taxon>Eukaryota</taxon>
        <taxon>Viridiplantae</taxon>
        <taxon>Streptophyta</taxon>
        <taxon>Embryophyta</taxon>
        <taxon>Tracheophyta</taxon>
        <taxon>Spermatophyta</taxon>
        <taxon>Magnoliopsida</taxon>
        <taxon>Ranunculales</taxon>
        <taxon>Ranunculaceae</taxon>
        <taxon>Thalictroideae</taxon>
        <taxon>Aquilegia</taxon>
    </lineage>
</organism>
<dbReference type="AlphaFoldDB" id="A0A2G5E028"/>
<dbReference type="InterPro" id="IPR039619">
    <property type="entry name" value="MAKR2/5"/>
</dbReference>
<gene>
    <name evidence="2" type="ORF">AQUCO_01300169v1</name>
</gene>
<dbReference type="Proteomes" id="UP000230069">
    <property type="component" value="Unassembled WGS sequence"/>
</dbReference>
<evidence type="ECO:0000313" key="2">
    <source>
        <dbReference type="EMBL" id="PIA49122.1"/>
    </source>
</evidence>
<reference evidence="2 3" key="1">
    <citation type="submission" date="2017-09" db="EMBL/GenBank/DDBJ databases">
        <title>WGS assembly of Aquilegia coerulea Goldsmith.</title>
        <authorList>
            <person name="Hodges S."/>
            <person name="Kramer E."/>
            <person name="Nordborg M."/>
            <person name="Tomkins J."/>
            <person name="Borevitz J."/>
            <person name="Derieg N."/>
            <person name="Yan J."/>
            <person name="Mihaltcheva S."/>
            <person name="Hayes R.D."/>
            <person name="Rokhsar D."/>
        </authorList>
    </citation>
    <scope>NUCLEOTIDE SEQUENCE [LARGE SCALE GENOMIC DNA]</scope>
    <source>
        <strain evidence="3">cv. Goldsmith</strain>
    </source>
</reference>
<evidence type="ECO:0000313" key="3">
    <source>
        <dbReference type="Proteomes" id="UP000230069"/>
    </source>
</evidence>
<feature type="compositionally biased region" description="Low complexity" evidence="1">
    <location>
        <begin position="329"/>
        <end position="345"/>
    </location>
</feature>